<feature type="active site" description="Proton donor" evidence="1">
    <location>
        <position position="54"/>
    </location>
</feature>
<organism evidence="5 6">
    <name type="scientific">Plastoroseomonas arctica</name>
    <dbReference type="NCBI Taxonomy" id="1509237"/>
    <lineage>
        <taxon>Bacteria</taxon>
        <taxon>Pseudomonadati</taxon>
        <taxon>Pseudomonadota</taxon>
        <taxon>Alphaproteobacteria</taxon>
        <taxon>Acetobacterales</taxon>
        <taxon>Acetobacteraceae</taxon>
        <taxon>Plastoroseomonas</taxon>
    </lineage>
</organism>
<name>A0AAF1K2X4_9PROT</name>
<evidence type="ECO:0000256" key="2">
    <source>
        <dbReference type="PIRSR" id="PIRSR000097-2"/>
    </source>
</evidence>
<dbReference type="Gene3D" id="3.20.20.100">
    <property type="entry name" value="NADP-dependent oxidoreductase domain"/>
    <property type="match status" value="1"/>
</dbReference>
<dbReference type="PIRSF" id="PIRSF000097">
    <property type="entry name" value="AKR"/>
    <property type="match status" value="1"/>
</dbReference>
<dbReference type="SUPFAM" id="SSF51430">
    <property type="entry name" value="NAD(P)-linked oxidoreductase"/>
    <property type="match status" value="1"/>
</dbReference>
<dbReference type="InterPro" id="IPR023210">
    <property type="entry name" value="NADP_OxRdtase_dom"/>
</dbReference>
<accession>A0AAF1K2X4</accession>
<dbReference type="PANTHER" id="PTHR43638:SF3">
    <property type="entry name" value="ALDEHYDE REDUCTASE"/>
    <property type="match status" value="1"/>
</dbReference>
<reference evidence="5" key="2">
    <citation type="journal article" date="2021" name="Syst. Appl. Microbiol.">
        <title>Roseomonas hellenica sp. nov., isolated from roots of wild-growing Alkanna tinctoria.</title>
        <authorList>
            <person name="Rat A."/>
            <person name="Naranjo H.D."/>
            <person name="Lebbe L."/>
            <person name="Cnockaert M."/>
            <person name="Krigas N."/>
            <person name="Grigoriadou K."/>
            <person name="Maloupa E."/>
            <person name="Willems A."/>
        </authorList>
    </citation>
    <scope>NUCLEOTIDE SEQUENCE</scope>
    <source>
        <strain evidence="5">LMG 28251</strain>
    </source>
</reference>
<dbReference type="Proteomes" id="UP001196068">
    <property type="component" value="Unassembled WGS sequence"/>
</dbReference>
<evidence type="ECO:0000256" key="1">
    <source>
        <dbReference type="PIRSR" id="PIRSR000097-1"/>
    </source>
</evidence>
<dbReference type="EMBL" id="JAAEDH010000009">
    <property type="protein sequence ID" value="MBR0655314.1"/>
    <property type="molecule type" value="Genomic_DNA"/>
</dbReference>
<dbReference type="InterPro" id="IPR036812">
    <property type="entry name" value="NAD(P)_OxRdtase_dom_sf"/>
</dbReference>
<dbReference type="RefSeq" id="WP_211874152.1">
    <property type="nucleotide sequence ID" value="NZ_JAAEDH010000009.1"/>
</dbReference>
<proteinExistence type="predicted"/>
<dbReference type="PANTHER" id="PTHR43638">
    <property type="entry name" value="OXIDOREDUCTASE, ALDO/KETO REDUCTASE FAMILY PROTEIN"/>
    <property type="match status" value="1"/>
</dbReference>
<sequence length="277" mass="29228">MIPRISFPGGVSVPALGQGTWHMGEDGASRAREADALRLGLDLGMTVIDTAEMYADGAAEEVVGDAVDGRRADAFIVSKVYPHNASRSGVVAACERSLKRMRVESIDLYLLHWRGAVPLAETVAGFEALVQAGKIARWGVSNCDVDDLEELGAALPGCATDQVLYSLENRGIEFDLLPFCARHSMPVMAYSPVGQGGRLLRVPALMAVAARHGRSAAQVALAWAIRSGGVMAIPKASDAAHVRENAAAAALVLDDEDLAALDEAFAPPSRKRGLAML</sequence>
<evidence type="ECO:0000313" key="5">
    <source>
        <dbReference type="EMBL" id="MBR0655314.1"/>
    </source>
</evidence>
<gene>
    <name evidence="5" type="ORF">GXW79_09485</name>
</gene>
<reference evidence="5" key="1">
    <citation type="submission" date="2020-01" db="EMBL/GenBank/DDBJ databases">
        <authorList>
            <person name="Rat A."/>
        </authorList>
    </citation>
    <scope>NUCLEOTIDE SEQUENCE</scope>
    <source>
        <strain evidence="5">LMG 28251</strain>
    </source>
</reference>
<dbReference type="AlphaFoldDB" id="A0AAF1K2X4"/>
<dbReference type="Pfam" id="PF00248">
    <property type="entry name" value="Aldo_ket_red"/>
    <property type="match status" value="1"/>
</dbReference>
<dbReference type="PRINTS" id="PR00069">
    <property type="entry name" value="ALDKETRDTASE"/>
</dbReference>
<feature type="binding site" evidence="2">
    <location>
        <position position="112"/>
    </location>
    <ligand>
        <name>substrate</name>
    </ligand>
</feature>
<evidence type="ECO:0000313" key="6">
    <source>
        <dbReference type="Proteomes" id="UP001196068"/>
    </source>
</evidence>
<comment type="caution">
    <text evidence="5">The sequence shown here is derived from an EMBL/GenBank/DDBJ whole genome shotgun (WGS) entry which is preliminary data.</text>
</comment>
<evidence type="ECO:0000256" key="3">
    <source>
        <dbReference type="PIRSR" id="PIRSR000097-3"/>
    </source>
</evidence>
<dbReference type="GO" id="GO:0016491">
    <property type="term" value="F:oxidoreductase activity"/>
    <property type="evidence" value="ECO:0007669"/>
    <property type="project" value="InterPro"/>
</dbReference>
<keyword evidence="6" id="KW-1185">Reference proteome</keyword>
<protein>
    <submittedName>
        <fullName evidence="5">Aldo/keto reductase</fullName>
    </submittedName>
</protein>
<feature type="domain" description="NADP-dependent oxidoreductase" evidence="4">
    <location>
        <begin position="16"/>
        <end position="264"/>
    </location>
</feature>
<dbReference type="InterPro" id="IPR020471">
    <property type="entry name" value="AKR"/>
</dbReference>
<evidence type="ECO:0000259" key="4">
    <source>
        <dbReference type="Pfam" id="PF00248"/>
    </source>
</evidence>
<dbReference type="CDD" id="cd19138">
    <property type="entry name" value="AKR_YeaE"/>
    <property type="match status" value="1"/>
</dbReference>
<feature type="site" description="Lowers pKa of active site Tyr" evidence="3">
    <location>
        <position position="79"/>
    </location>
</feature>